<dbReference type="SUPFAM" id="SSF140931">
    <property type="entry name" value="Fic-like"/>
    <property type="match status" value="1"/>
</dbReference>
<keyword evidence="1" id="KW-0547">Nucleotide-binding</keyword>
<dbReference type="Proteomes" id="UP000561181">
    <property type="component" value="Unassembled WGS sequence"/>
</dbReference>
<name>A0A848QSV6_9SPHN</name>
<feature type="binding site" evidence="1">
    <location>
        <position position="73"/>
    </location>
    <ligand>
        <name>ATP</name>
        <dbReference type="ChEBI" id="CHEBI:30616"/>
    </ligand>
</feature>
<dbReference type="RefSeq" id="WP_170012618.1">
    <property type="nucleotide sequence ID" value="NZ_JABCRE010000003.1"/>
</dbReference>
<evidence type="ECO:0000313" key="5">
    <source>
        <dbReference type="EMBL" id="NMW32198.1"/>
    </source>
</evidence>
<accession>A0A848QSV6</accession>
<dbReference type="InterPro" id="IPR026287">
    <property type="entry name" value="SoFic-like"/>
</dbReference>
<comment type="caution">
    <text evidence="5">The sequence shown here is derived from an EMBL/GenBank/DDBJ whole genome shotgun (WGS) entry which is preliminary data.</text>
</comment>
<sequence>MADIQGYDLEGAIDYHAGRFPPANIDYERIAPSLTRATSALARYDAKLEALHNKELLLAPLRNAEAVVSSRIEGTIATLDEILKIQADVDDDDDDELAYRQEAIEVYSYTRAVRRAQNMMDQGLPISSRLIREAHSQLLFFGRGADKAPGSFKREQNYVADKRNRRILFVPISSDDLENGVADLEKFIHDETIEPLVQTAVMHLEFEALHPFKDGNGRLGRMLIPLNLWQRDIIHAPHLYVSAAIEERRDEYVERLRAVSANDEWDEWILFFLEILQRQAEINISITERIGDLYNEMQTRFRELLNSQWAPVAVNYVFGKPVFRNSAFTSSAGIPNQTAHRFSRILIDENILTVVEEAAGRRAALLSFQPLLEIVRA</sequence>
<proteinExistence type="predicted"/>
<dbReference type="Pfam" id="PF13784">
    <property type="entry name" value="Fic_N"/>
    <property type="match status" value="1"/>
</dbReference>
<dbReference type="PIRSF" id="PIRSF038925">
    <property type="entry name" value="AMP-prot_trans"/>
    <property type="match status" value="1"/>
</dbReference>
<evidence type="ECO:0000259" key="4">
    <source>
        <dbReference type="PROSITE" id="PS51459"/>
    </source>
</evidence>
<evidence type="ECO:0000256" key="2">
    <source>
        <dbReference type="PIRSR" id="PIRSR640198-1"/>
    </source>
</evidence>
<dbReference type="AlphaFoldDB" id="A0A848QSV6"/>
<feature type="binding site" evidence="1">
    <location>
        <position position="252"/>
    </location>
    <ligand>
        <name>ATP</name>
        <dbReference type="ChEBI" id="CHEBI:30616"/>
    </ligand>
</feature>
<evidence type="ECO:0000256" key="3">
    <source>
        <dbReference type="PIRSR" id="PIRSR640198-2"/>
    </source>
</evidence>
<dbReference type="PANTHER" id="PTHR13504:SF38">
    <property type="entry name" value="FIDO DOMAIN-CONTAINING PROTEIN"/>
    <property type="match status" value="1"/>
</dbReference>
<protein>
    <submittedName>
        <fullName evidence="5">Fic family protein</fullName>
    </submittedName>
</protein>
<dbReference type="InterPro" id="IPR003812">
    <property type="entry name" value="Fido"/>
</dbReference>
<gene>
    <name evidence="5" type="ORF">HKD42_09005</name>
</gene>
<dbReference type="Pfam" id="PF02661">
    <property type="entry name" value="Fic"/>
    <property type="match status" value="1"/>
</dbReference>
<feature type="binding site" evidence="1">
    <location>
        <position position="210"/>
    </location>
    <ligand>
        <name>ATP</name>
        <dbReference type="ChEBI" id="CHEBI:30616"/>
    </ligand>
</feature>
<feature type="binding site" evidence="3">
    <location>
        <begin position="214"/>
        <end position="221"/>
    </location>
    <ligand>
        <name>ATP</name>
        <dbReference type="ChEBI" id="CHEBI:30616"/>
    </ligand>
</feature>
<keyword evidence="6" id="KW-1185">Reference proteome</keyword>
<evidence type="ECO:0000256" key="1">
    <source>
        <dbReference type="PIRSR" id="PIRSR038925-1"/>
    </source>
</evidence>
<feature type="active site" evidence="2">
    <location>
        <position position="210"/>
    </location>
</feature>
<dbReference type="Gene3D" id="1.10.3290.10">
    <property type="entry name" value="Fido-like domain"/>
    <property type="match status" value="1"/>
</dbReference>
<dbReference type="InterPro" id="IPR040198">
    <property type="entry name" value="Fido_containing"/>
</dbReference>
<dbReference type="InterPro" id="IPR025758">
    <property type="entry name" value="Fic/DOC_N"/>
</dbReference>
<reference evidence="5 6" key="1">
    <citation type="submission" date="2020-04" db="EMBL/GenBank/DDBJ databases">
        <authorList>
            <person name="Liu A."/>
        </authorList>
    </citation>
    <scope>NUCLEOTIDE SEQUENCE [LARGE SCALE GENOMIC DNA]</scope>
    <source>
        <strain evidence="5 6">RZ02</strain>
    </source>
</reference>
<dbReference type="InterPro" id="IPR036597">
    <property type="entry name" value="Fido-like_dom_sf"/>
</dbReference>
<dbReference type="PROSITE" id="PS51459">
    <property type="entry name" value="FIDO"/>
    <property type="match status" value="1"/>
</dbReference>
<feature type="domain" description="Fido" evidence="4">
    <location>
        <begin position="126"/>
        <end position="274"/>
    </location>
</feature>
<dbReference type="GO" id="GO:0005524">
    <property type="term" value="F:ATP binding"/>
    <property type="evidence" value="ECO:0007669"/>
    <property type="project" value="UniProtKB-KW"/>
</dbReference>
<keyword evidence="1" id="KW-0067">ATP-binding</keyword>
<evidence type="ECO:0000313" key="6">
    <source>
        <dbReference type="Proteomes" id="UP000561181"/>
    </source>
</evidence>
<feature type="binding site" evidence="1">
    <location>
        <begin position="215"/>
        <end position="221"/>
    </location>
    <ligand>
        <name>ATP</name>
        <dbReference type="ChEBI" id="CHEBI:30616"/>
    </ligand>
</feature>
<dbReference type="PANTHER" id="PTHR13504">
    <property type="entry name" value="FIDO DOMAIN-CONTAINING PROTEIN DDB_G0283145"/>
    <property type="match status" value="1"/>
</dbReference>
<organism evidence="5 6">
    <name type="scientific">Pontixanthobacter rizhaonensis</name>
    <dbReference type="NCBI Taxonomy" id="2730337"/>
    <lineage>
        <taxon>Bacteria</taxon>
        <taxon>Pseudomonadati</taxon>
        <taxon>Pseudomonadota</taxon>
        <taxon>Alphaproteobacteria</taxon>
        <taxon>Sphingomonadales</taxon>
        <taxon>Erythrobacteraceae</taxon>
        <taxon>Pontixanthobacter</taxon>
    </lineage>
</organism>
<dbReference type="EMBL" id="JABCRE010000003">
    <property type="protein sequence ID" value="NMW32198.1"/>
    <property type="molecule type" value="Genomic_DNA"/>
</dbReference>